<dbReference type="EMBL" id="KV425924">
    <property type="protein sequence ID" value="KZV97960.1"/>
    <property type="molecule type" value="Genomic_DNA"/>
</dbReference>
<dbReference type="Proteomes" id="UP000077266">
    <property type="component" value="Unassembled WGS sequence"/>
</dbReference>
<organism evidence="2 3">
    <name type="scientific">Exidia glandulosa HHB12029</name>
    <dbReference type="NCBI Taxonomy" id="1314781"/>
    <lineage>
        <taxon>Eukaryota</taxon>
        <taxon>Fungi</taxon>
        <taxon>Dikarya</taxon>
        <taxon>Basidiomycota</taxon>
        <taxon>Agaricomycotina</taxon>
        <taxon>Agaricomycetes</taxon>
        <taxon>Auriculariales</taxon>
        <taxon>Exidiaceae</taxon>
        <taxon>Exidia</taxon>
    </lineage>
</organism>
<protein>
    <submittedName>
        <fullName evidence="2">Uncharacterized protein</fullName>
    </submittedName>
</protein>
<sequence>AIHPQPCSSPTSSSHLSLLSLQSSPFPAASPPILSPATSPSARSSPSAPSSAFAAAAPTAARFARKADADAGIAWRRLYAGQRC</sequence>
<proteinExistence type="predicted"/>
<name>A0A165LK57_EXIGL</name>
<feature type="non-terminal residue" evidence="2">
    <location>
        <position position="1"/>
    </location>
</feature>
<reference evidence="2 3" key="1">
    <citation type="journal article" date="2016" name="Mol. Biol. Evol.">
        <title>Comparative Genomics of Early-Diverging Mushroom-Forming Fungi Provides Insights into the Origins of Lignocellulose Decay Capabilities.</title>
        <authorList>
            <person name="Nagy L.G."/>
            <person name="Riley R."/>
            <person name="Tritt A."/>
            <person name="Adam C."/>
            <person name="Daum C."/>
            <person name="Floudas D."/>
            <person name="Sun H."/>
            <person name="Yadav J.S."/>
            <person name="Pangilinan J."/>
            <person name="Larsson K.H."/>
            <person name="Matsuura K."/>
            <person name="Barry K."/>
            <person name="Labutti K."/>
            <person name="Kuo R."/>
            <person name="Ohm R.A."/>
            <person name="Bhattacharya S.S."/>
            <person name="Shirouzu T."/>
            <person name="Yoshinaga Y."/>
            <person name="Martin F.M."/>
            <person name="Grigoriev I.V."/>
            <person name="Hibbett D.S."/>
        </authorList>
    </citation>
    <scope>NUCLEOTIDE SEQUENCE [LARGE SCALE GENOMIC DNA]</scope>
    <source>
        <strain evidence="2 3">HHB12029</strain>
    </source>
</reference>
<gene>
    <name evidence="2" type="ORF">EXIGLDRAFT_832556</name>
</gene>
<evidence type="ECO:0000313" key="2">
    <source>
        <dbReference type="EMBL" id="KZV97960.1"/>
    </source>
</evidence>
<feature type="region of interest" description="Disordered" evidence="1">
    <location>
        <begin position="30"/>
        <end position="51"/>
    </location>
</feature>
<evidence type="ECO:0000256" key="1">
    <source>
        <dbReference type="SAM" id="MobiDB-lite"/>
    </source>
</evidence>
<evidence type="ECO:0000313" key="3">
    <source>
        <dbReference type="Proteomes" id="UP000077266"/>
    </source>
</evidence>
<feature type="compositionally biased region" description="Low complexity" evidence="1">
    <location>
        <begin position="35"/>
        <end position="51"/>
    </location>
</feature>
<dbReference type="InParanoid" id="A0A165LK57"/>
<accession>A0A165LK57</accession>
<dbReference type="AlphaFoldDB" id="A0A165LK57"/>
<keyword evidence="3" id="KW-1185">Reference proteome</keyword>